<dbReference type="PANTHER" id="PTHR34580">
    <property type="match status" value="1"/>
</dbReference>
<dbReference type="SMART" id="SM00420">
    <property type="entry name" value="HTH_DEOR"/>
    <property type="match status" value="1"/>
</dbReference>
<gene>
    <name evidence="4" type="ORF">IO99_13405</name>
</gene>
<dbReference type="InterPro" id="IPR026881">
    <property type="entry name" value="WYL_dom"/>
</dbReference>
<accession>A0A084J9M4</accession>
<dbReference type="PROSITE" id="PS52050">
    <property type="entry name" value="WYL"/>
    <property type="match status" value="1"/>
</dbReference>
<reference evidence="4 5" key="1">
    <citation type="submission" date="2014-07" db="EMBL/GenBank/DDBJ databases">
        <title>Draft genome of Clostridium sulfidigenes 113A isolated from sediments associated with methane hydrate from Krishna Godavari basin.</title>
        <authorList>
            <person name="Honkalas V.S."/>
            <person name="Dabir A.P."/>
            <person name="Arora P."/>
            <person name="Dhakephalkar P.K."/>
        </authorList>
    </citation>
    <scope>NUCLEOTIDE SEQUENCE [LARGE SCALE GENOMIC DNA]</scope>
    <source>
        <strain evidence="4 5">113A</strain>
    </source>
</reference>
<evidence type="ECO:0000313" key="4">
    <source>
        <dbReference type="EMBL" id="KEZ85658.1"/>
    </source>
</evidence>
<evidence type="ECO:0000256" key="2">
    <source>
        <dbReference type="ARBA" id="ARBA00023163"/>
    </source>
</evidence>
<feature type="domain" description="HTH deoR-type" evidence="3">
    <location>
        <begin position="6"/>
        <end position="59"/>
    </location>
</feature>
<dbReference type="InterPro" id="IPR036388">
    <property type="entry name" value="WH-like_DNA-bd_sf"/>
</dbReference>
<dbReference type="Pfam" id="PF08279">
    <property type="entry name" value="HTH_11"/>
    <property type="match status" value="1"/>
</dbReference>
<proteinExistence type="predicted"/>
<dbReference type="InterPro" id="IPR051534">
    <property type="entry name" value="CBASS_pafABC_assoc_protein"/>
</dbReference>
<dbReference type="RefSeq" id="WP_035134032.1">
    <property type="nucleotide sequence ID" value="NZ_JPMD01000032.1"/>
</dbReference>
<evidence type="ECO:0000313" key="5">
    <source>
        <dbReference type="Proteomes" id="UP000028542"/>
    </source>
</evidence>
<dbReference type="STRING" id="318464.IO99_13405"/>
<dbReference type="InterPro" id="IPR036390">
    <property type="entry name" value="WH_DNA-bd_sf"/>
</dbReference>
<evidence type="ECO:0000259" key="3">
    <source>
        <dbReference type="SMART" id="SM00420"/>
    </source>
</evidence>
<dbReference type="Proteomes" id="UP000028542">
    <property type="component" value="Unassembled WGS sequence"/>
</dbReference>
<dbReference type="Pfam" id="PF13280">
    <property type="entry name" value="WYL"/>
    <property type="match status" value="1"/>
</dbReference>
<dbReference type="PANTHER" id="PTHR34580:SF9">
    <property type="entry name" value="SLL5097 PROTEIN"/>
    <property type="match status" value="1"/>
</dbReference>
<keyword evidence="1" id="KW-0805">Transcription regulation</keyword>
<name>A0A084J9M4_9CLOT</name>
<sequence>MKKSERLNHMIMYLNDLDCFNLSDLMNKYNISKSTALRDISSLEELGMPIYTEQGRYGKYVILKNRLLSPIIFTIDEVYALYFAMLTLNAYESTPFHLSVNKLNEKFENCLSEEQIEKINKMKKSLQFEASKHNNVSKFLDRILESIINEVSCTIKYLKNDKTINYHIQFLKISSKFGQWYASGMEINSNKYKVFRCDKITSLDFSSEKLEFLIDDVINSPIEFYQSDKSIHFEVEILDGASDIFYKEHYPSMKIETGTKTIIKGFCNVGEEDFISDYFLRYGTCIKSVKPQWLKSIIYEKIKKILNHYEEI</sequence>
<evidence type="ECO:0000256" key="1">
    <source>
        <dbReference type="ARBA" id="ARBA00023015"/>
    </source>
</evidence>
<dbReference type="EMBL" id="JPMD01000032">
    <property type="protein sequence ID" value="KEZ85658.1"/>
    <property type="molecule type" value="Genomic_DNA"/>
</dbReference>
<dbReference type="AlphaFoldDB" id="A0A084J9M4"/>
<comment type="caution">
    <text evidence="4">The sequence shown here is derived from an EMBL/GenBank/DDBJ whole genome shotgun (WGS) entry which is preliminary data.</text>
</comment>
<dbReference type="SUPFAM" id="SSF46785">
    <property type="entry name" value="Winged helix' DNA-binding domain"/>
    <property type="match status" value="1"/>
</dbReference>
<dbReference type="Gene3D" id="1.10.10.10">
    <property type="entry name" value="Winged helix-like DNA-binding domain superfamily/Winged helix DNA-binding domain"/>
    <property type="match status" value="1"/>
</dbReference>
<dbReference type="eggNOG" id="COG2378">
    <property type="taxonomic scope" value="Bacteria"/>
</dbReference>
<dbReference type="GO" id="GO:0003700">
    <property type="term" value="F:DNA-binding transcription factor activity"/>
    <property type="evidence" value="ECO:0007669"/>
    <property type="project" value="InterPro"/>
</dbReference>
<dbReference type="InterPro" id="IPR013196">
    <property type="entry name" value="HTH_11"/>
</dbReference>
<keyword evidence="5" id="KW-1185">Reference proteome</keyword>
<organism evidence="4 5">
    <name type="scientific">Clostridium sulfidigenes</name>
    <dbReference type="NCBI Taxonomy" id="318464"/>
    <lineage>
        <taxon>Bacteria</taxon>
        <taxon>Bacillati</taxon>
        <taxon>Bacillota</taxon>
        <taxon>Clostridia</taxon>
        <taxon>Eubacteriales</taxon>
        <taxon>Clostridiaceae</taxon>
        <taxon>Clostridium</taxon>
    </lineage>
</organism>
<keyword evidence="2" id="KW-0804">Transcription</keyword>
<protein>
    <submittedName>
        <fullName evidence="4">Transcriptional regulator</fullName>
    </submittedName>
</protein>
<dbReference type="InterPro" id="IPR001034">
    <property type="entry name" value="DeoR_HTH"/>
</dbReference>